<dbReference type="eggNOG" id="ENOG503497V">
    <property type="taxonomic scope" value="Bacteria"/>
</dbReference>
<dbReference type="STRING" id="1224163.B841_08695"/>
<dbReference type="EMBL" id="CP003924">
    <property type="protein sequence ID" value="AGS35212.1"/>
    <property type="molecule type" value="Genomic_DNA"/>
</dbReference>
<dbReference type="HOGENOM" id="CLU_090941_1_0_11"/>
<sequence length="199" mass="20962">MTRSKGTLAAVIVAVLVALGVVVFAYNDDATGRPVAEINGDMLGMDPEESFGEYQRRAAESLAAAPAGEEVFGLITFTEPLASPEADRVTDGLRRVNAMIIGMSAPYGLPEPTAGETRTDVFDRQFSRIADSLEGVGDVPVPERMTAVIAYDDGEALRSVAEDADVAAVETLPPDAAWGRFGVRPVQVPGVDPAELVGR</sequence>
<name>S5SVW5_9CORY</name>
<dbReference type="AlphaFoldDB" id="S5SVW5"/>
<proteinExistence type="predicted"/>
<dbReference type="KEGG" id="cmd:B841_08695"/>
<dbReference type="PATRIC" id="fig|1224163.3.peg.1747"/>
<evidence type="ECO:0000313" key="1">
    <source>
        <dbReference type="EMBL" id="AGS35212.1"/>
    </source>
</evidence>
<keyword evidence="2" id="KW-1185">Reference proteome</keyword>
<dbReference type="OrthoDB" id="4424197at2"/>
<dbReference type="RefSeq" id="WP_020935145.1">
    <property type="nucleotide sequence ID" value="NC_021915.1"/>
</dbReference>
<evidence type="ECO:0000313" key="2">
    <source>
        <dbReference type="Proteomes" id="UP000015388"/>
    </source>
</evidence>
<accession>S5SVW5</accession>
<protein>
    <submittedName>
        <fullName evidence="1">Uncharacterized protein</fullName>
    </submittedName>
</protein>
<organism evidence="1 2">
    <name type="scientific">Corynebacterium maris DSM 45190</name>
    <dbReference type="NCBI Taxonomy" id="1224163"/>
    <lineage>
        <taxon>Bacteria</taxon>
        <taxon>Bacillati</taxon>
        <taxon>Actinomycetota</taxon>
        <taxon>Actinomycetes</taxon>
        <taxon>Mycobacteriales</taxon>
        <taxon>Corynebacteriaceae</taxon>
        <taxon>Corynebacterium</taxon>
    </lineage>
</organism>
<dbReference type="Proteomes" id="UP000015388">
    <property type="component" value="Chromosome"/>
</dbReference>
<reference evidence="1 2" key="1">
    <citation type="submission" date="2012-11" db="EMBL/GenBank/DDBJ databases">
        <title>The complete genome sequence of Corynebacterium maris Coryn-1 (=DSM 45190).</title>
        <authorList>
            <person name="Schaffert L."/>
            <person name="Albersmeier A."/>
            <person name="Kalinowski J."/>
            <person name="Ruckert C."/>
        </authorList>
    </citation>
    <scope>NUCLEOTIDE SEQUENCE [LARGE SCALE GENOMIC DNA]</scope>
    <source>
        <strain evidence="2">Coryn-1</strain>
    </source>
</reference>
<gene>
    <name evidence="1" type="ORF">B841_08695</name>
</gene>